<dbReference type="AlphaFoldDB" id="A0A0P0Y9M1"/>
<protein>
    <submittedName>
        <fullName evidence="2">Os12g0440400 protein</fullName>
    </submittedName>
</protein>
<reference evidence="2 3" key="2">
    <citation type="journal article" date="2013" name="Plant Cell Physiol.">
        <title>Rice Annotation Project Database (RAP-DB): an integrative and interactive database for rice genomics.</title>
        <authorList>
            <person name="Sakai H."/>
            <person name="Lee S.S."/>
            <person name="Tanaka T."/>
            <person name="Numa H."/>
            <person name="Kim J."/>
            <person name="Kawahara Y."/>
            <person name="Wakimoto H."/>
            <person name="Yang C.C."/>
            <person name="Iwamoto M."/>
            <person name="Abe T."/>
            <person name="Yamada Y."/>
            <person name="Muto A."/>
            <person name="Inokuchi H."/>
            <person name="Ikemura T."/>
            <person name="Matsumoto T."/>
            <person name="Sasaki T."/>
            <person name="Itoh T."/>
        </authorList>
    </citation>
    <scope>NUCLEOTIDE SEQUENCE [LARGE SCALE GENOMIC DNA]</scope>
    <source>
        <strain evidence="3">cv. Nipponbare</strain>
    </source>
</reference>
<evidence type="ECO:0000313" key="3">
    <source>
        <dbReference type="Proteomes" id="UP000059680"/>
    </source>
</evidence>
<reference evidence="3" key="1">
    <citation type="journal article" date="2005" name="Nature">
        <title>The map-based sequence of the rice genome.</title>
        <authorList>
            <consortium name="International rice genome sequencing project (IRGSP)"/>
            <person name="Matsumoto T."/>
            <person name="Wu J."/>
            <person name="Kanamori H."/>
            <person name="Katayose Y."/>
            <person name="Fujisawa M."/>
            <person name="Namiki N."/>
            <person name="Mizuno H."/>
            <person name="Yamamoto K."/>
            <person name="Antonio B.A."/>
            <person name="Baba T."/>
            <person name="Sakata K."/>
            <person name="Nagamura Y."/>
            <person name="Aoki H."/>
            <person name="Arikawa K."/>
            <person name="Arita K."/>
            <person name="Bito T."/>
            <person name="Chiden Y."/>
            <person name="Fujitsuka N."/>
            <person name="Fukunaka R."/>
            <person name="Hamada M."/>
            <person name="Harada C."/>
            <person name="Hayashi A."/>
            <person name="Hijishita S."/>
            <person name="Honda M."/>
            <person name="Hosokawa S."/>
            <person name="Ichikawa Y."/>
            <person name="Idonuma A."/>
            <person name="Iijima M."/>
            <person name="Ikeda M."/>
            <person name="Ikeno M."/>
            <person name="Ito K."/>
            <person name="Ito S."/>
            <person name="Ito T."/>
            <person name="Ito Y."/>
            <person name="Ito Y."/>
            <person name="Iwabuchi A."/>
            <person name="Kamiya K."/>
            <person name="Karasawa W."/>
            <person name="Kurita K."/>
            <person name="Katagiri S."/>
            <person name="Kikuta A."/>
            <person name="Kobayashi H."/>
            <person name="Kobayashi N."/>
            <person name="Machita K."/>
            <person name="Maehara T."/>
            <person name="Masukawa M."/>
            <person name="Mizubayashi T."/>
            <person name="Mukai Y."/>
            <person name="Nagasaki H."/>
            <person name="Nagata Y."/>
            <person name="Naito S."/>
            <person name="Nakashima M."/>
            <person name="Nakama Y."/>
            <person name="Nakamichi Y."/>
            <person name="Nakamura M."/>
            <person name="Meguro A."/>
            <person name="Negishi M."/>
            <person name="Ohta I."/>
            <person name="Ohta T."/>
            <person name="Okamoto M."/>
            <person name="Ono N."/>
            <person name="Saji S."/>
            <person name="Sakaguchi M."/>
            <person name="Sakai K."/>
            <person name="Shibata M."/>
            <person name="Shimokawa T."/>
            <person name="Song J."/>
            <person name="Takazaki Y."/>
            <person name="Terasawa K."/>
            <person name="Tsugane M."/>
            <person name="Tsuji K."/>
            <person name="Ueda S."/>
            <person name="Waki K."/>
            <person name="Yamagata H."/>
            <person name="Yamamoto M."/>
            <person name="Yamamoto S."/>
            <person name="Yamane H."/>
            <person name="Yoshiki S."/>
            <person name="Yoshihara R."/>
            <person name="Yukawa K."/>
            <person name="Zhong H."/>
            <person name="Yano M."/>
            <person name="Yuan Q."/>
            <person name="Ouyang S."/>
            <person name="Liu J."/>
            <person name="Jones K.M."/>
            <person name="Gansberger K."/>
            <person name="Moffat K."/>
            <person name="Hill J."/>
            <person name="Bera J."/>
            <person name="Fadrosh D."/>
            <person name="Jin S."/>
            <person name="Johri S."/>
            <person name="Kim M."/>
            <person name="Overton L."/>
            <person name="Reardon M."/>
            <person name="Tsitrin T."/>
            <person name="Vuong H."/>
            <person name="Weaver B."/>
            <person name="Ciecko A."/>
            <person name="Tallon L."/>
            <person name="Jackson J."/>
            <person name="Pai G."/>
            <person name="Aken S.V."/>
            <person name="Utterback T."/>
            <person name="Reidmuller S."/>
            <person name="Feldblyum T."/>
            <person name="Hsiao J."/>
            <person name="Zismann V."/>
            <person name="Iobst S."/>
            <person name="de Vazeille A.R."/>
            <person name="Buell C.R."/>
            <person name="Ying K."/>
            <person name="Li Y."/>
            <person name="Lu T."/>
            <person name="Huang Y."/>
            <person name="Zhao Q."/>
            <person name="Feng Q."/>
            <person name="Zhang L."/>
            <person name="Zhu J."/>
            <person name="Weng Q."/>
            <person name="Mu J."/>
            <person name="Lu Y."/>
            <person name="Fan D."/>
            <person name="Liu Y."/>
            <person name="Guan J."/>
            <person name="Zhang Y."/>
            <person name="Yu S."/>
            <person name="Liu X."/>
            <person name="Zhang Y."/>
            <person name="Hong G."/>
            <person name="Han B."/>
            <person name="Choisne N."/>
            <person name="Demange N."/>
            <person name="Orjeda G."/>
            <person name="Samain S."/>
            <person name="Cattolico L."/>
            <person name="Pelletier E."/>
            <person name="Couloux A."/>
            <person name="Segurens B."/>
            <person name="Wincker P."/>
            <person name="D'Hont A."/>
            <person name="Scarpelli C."/>
            <person name="Weissenbach J."/>
            <person name="Salanoubat M."/>
            <person name="Quetier F."/>
            <person name="Yu Y."/>
            <person name="Kim H.R."/>
            <person name="Rambo T."/>
            <person name="Currie J."/>
            <person name="Collura K."/>
            <person name="Luo M."/>
            <person name="Yang T."/>
            <person name="Ammiraju J.S.S."/>
            <person name="Engler F."/>
            <person name="Soderlund C."/>
            <person name="Wing R.A."/>
            <person name="Palmer L.E."/>
            <person name="de la Bastide M."/>
            <person name="Spiegel L."/>
            <person name="Nascimento L."/>
            <person name="Zutavern T."/>
            <person name="O'Shaughnessy A."/>
            <person name="Dike S."/>
            <person name="Dedhia N."/>
            <person name="Preston R."/>
            <person name="Balija V."/>
            <person name="McCombie W.R."/>
            <person name="Chow T."/>
            <person name="Chen H."/>
            <person name="Chung M."/>
            <person name="Chen C."/>
            <person name="Shaw J."/>
            <person name="Wu H."/>
            <person name="Hsiao K."/>
            <person name="Chao Y."/>
            <person name="Chu M."/>
            <person name="Cheng C."/>
            <person name="Hour A."/>
            <person name="Lee P."/>
            <person name="Lin S."/>
            <person name="Lin Y."/>
            <person name="Liou J."/>
            <person name="Liu S."/>
            <person name="Hsing Y."/>
            <person name="Raghuvanshi S."/>
            <person name="Mohanty A."/>
            <person name="Bharti A.K."/>
            <person name="Gaur A."/>
            <person name="Gupta V."/>
            <person name="Kumar D."/>
            <person name="Ravi V."/>
            <person name="Vij S."/>
            <person name="Kapur A."/>
            <person name="Khurana P."/>
            <person name="Khurana P."/>
            <person name="Khurana J.P."/>
            <person name="Tyagi A.K."/>
            <person name="Gaikwad K."/>
            <person name="Singh A."/>
            <person name="Dalal V."/>
            <person name="Srivastava S."/>
            <person name="Dixit A."/>
            <person name="Pal A.K."/>
            <person name="Ghazi I.A."/>
            <person name="Yadav M."/>
            <person name="Pandit A."/>
            <person name="Bhargava A."/>
            <person name="Sureshbabu K."/>
            <person name="Batra K."/>
            <person name="Sharma T.R."/>
            <person name="Mohapatra T."/>
            <person name="Singh N.K."/>
            <person name="Messing J."/>
            <person name="Nelson A.B."/>
            <person name="Fuks G."/>
            <person name="Kavchok S."/>
            <person name="Keizer G."/>
            <person name="Linton E."/>
            <person name="Llaca V."/>
            <person name="Song R."/>
            <person name="Tanyolac B."/>
            <person name="Young S."/>
            <person name="Ho-Il K."/>
            <person name="Hahn J.H."/>
            <person name="Sangsakoo G."/>
            <person name="Vanavichit A."/>
            <person name="de Mattos Luiz.A.T."/>
            <person name="Zimmer P.D."/>
            <person name="Malone G."/>
            <person name="Dellagostin O."/>
            <person name="de Oliveira A.C."/>
            <person name="Bevan M."/>
            <person name="Bancroft I."/>
            <person name="Minx P."/>
            <person name="Cordum H."/>
            <person name="Wilson R."/>
            <person name="Cheng Z."/>
            <person name="Jin W."/>
            <person name="Jiang J."/>
            <person name="Leong S.A."/>
            <person name="Iwama H."/>
            <person name="Gojobori T."/>
            <person name="Itoh T."/>
            <person name="Niimura Y."/>
            <person name="Fujii Y."/>
            <person name="Habara T."/>
            <person name="Sakai H."/>
            <person name="Sato Y."/>
            <person name="Wilson G."/>
            <person name="Kumar K."/>
            <person name="McCouch S."/>
            <person name="Juretic N."/>
            <person name="Hoen D."/>
            <person name="Wright S."/>
            <person name="Bruskiewich R."/>
            <person name="Bureau T."/>
            <person name="Miyao A."/>
            <person name="Hirochika H."/>
            <person name="Nishikawa T."/>
            <person name="Kadowaki K."/>
            <person name="Sugiura M."/>
            <person name="Burr B."/>
            <person name="Sasaki T."/>
        </authorList>
    </citation>
    <scope>NUCLEOTIDE SEQUENCE [LARGE SCALE GENOMIC DNA]</scope>
    <source>
        <strain evidence="3">cv. Nipponbare</strain>
    </source>
</reference>
<feature type="compositionally biased region" description="Basic residues" evidence="1">
    <location>
        <begin position="80"/>
        <end position="89"/>
    </location>
</feature>
<gene>
    <name evidence="2" type="ordered locus">Os12g0440400</name>
    <name evidence="2" type="ORF">OSNPB_120440400</name>
</gene>
<keyword evidence="3" id="KW-1185">Reference proteome</keyword>
<dbReference type="Gramene" id="Os12t0440400-01">
    <property type="protein sequence ID" value="Os12t0440400-01"/>
    <property type="gene ID" value="Os12g0440400"/>
</dbReference>
<accession>A0A0P0Y9M1</accession>
<reference evidence="2 3" key="3">
    <citation type="journal article" date="2013" name="Rice">
        <title>Improvement of the Oryza sativa Nipponbare reference genome using next generation sequence and optical map data.</title>
        <authorList>
            <person name="Kawahara Y."/>
            <person name="de la Bastide M."/>
            <person name="Hamilton J.P."/>
            <person name="Kanamori H."/>
            <person name="McCombie W.R."/>
            <person name="Ouyang S."/>
            <person name="Schwartz D.C."/>
            <person name="Tanaka T."/>
            <person name="Wu J."/>
            <person name="Zhou S."/>
            <person name="Childs K.L."/>
            <person name="Davidson R.M."/>
            <person name="Lin H."/>
            <person name="Quesada-Ocampo L."/>
            <person name="Vaillancourt B."/>
            <person name="Sakai H."/>
            <person name="Lee S.S."/>
            <person name="Kim J."/>
            <person name="Numa H."/>
            <person name="Itoh T."/>
            <person name="Buell C.R."/>
            <person name="Matsumoto T."/>
        </authorList>
    </citation>
    <scope>NUCLEOTIDE SEQUENCE [LARGE SCALE GENOMIC DNA]</scope>
    <source>
        <strain evidence="3">cv. Nipponbare</strain>
    </source>
</reference>
<organism evidence="2 3">
    <name type="scientific">Oryza sativa subsp. japonica</name>
    <name type="common">Rice</name>
    <dbReference type="NCBI Taxonomy" id="39947"/>
    <lineage>
        <taxon>Eukaryota</taxon>
        <taxon>Viridiplantae</taxon>
        <taxon>Streptophyta</taxon>
        <taxon>Embryophyta</taxon>
        <taxon>Tracheophyta</taxon>
        <taxon>Spermatophyta</taxon>
        <taxon>Magnoliopsida</taxon>
        <taxon>Liliopsida</taxon>
        <taxon>Poales</taxon>
        <taxon>Poaceae</taxon>
        <taxon>BOP clade</taxon>
        <taxon>Oryzoideae</taxon>
        <taxon>Oryzeae</taxon>
        <taxon>Oryzinae</taxon>
        <taxon>Oryza</taxon>
        <taxon>Oryza sativa</taxon>
    </lineage>
</organism>
<feature type="region of interest" description="Disordered" evidence="1">
    <location>
        <begin position="54"/>
        <end position="89"/>
    </location>
</feature>
<dbReference type="Proteomes" id="UP000059680">
    <property type="component" value="Chromosome 12"/>
</dbReference>
<dbReference type="EMBL" id="AP014968">
    <property type="protein sequence ID" value="BAT16981.1"/>
    <property type="molecule type" value="Genomic_DNA"/>
</dbReference>
<dbReference type="PaxDb" id="39947-A0A0P0Y9M1"/>
<dbReference type="InParanoid" id="A0A0P0Y9M1"/>
<name>A0A0P0Y9M1_ORYSJ</name>
<feature type="non-terminal residue" evidence="2">
    <location>
        <position position="1"/>
    </location>
</feature>
<feature type="region of interest" description="Disordered" evidence="1">
    <location>
        <begin position="1"/>
        <end position="22"/>
    </location>
</feature>
<evidence type="ECO:0000313" key="2">
    <source>
        <dbReference type="EMBL" id="BAT16981.1"/>
    </source>
</evidence>
<evidence type="ECO:0000256" key="1">
    <source>
        <dbReference type="SAM" id="MobiDB-lite"/>
    </source>
</evidence>
<proteinExistence type="predicted"/>
<sequence length="89" mass="9690">FHHNDGQRPHPPPLPRWAASAREARGQAVDPVLLWPDLASHGRLWPVWSVPGEGEAASSRGHALPSTRSGGRPPAAGSCGRRRWGRFEC</sequence>